<feature type="transmembrane region" description="Helical" evidence="7">
    <location>
        <begin position="386"/>
        <end position="409"/>
    </location>
</feature>
<name>J5SDG9_TRIAS</name>
<dbReference type="PANTHER" id="PTHR43791:SF38">
    <property type="entry name" value="MAJOR FACILITATOR SUPERFAMILY (MFS) PROFILE DOMAIN-CONTAINING PROTEIN"/>
    <property type="match status" value="1"/>
</dbReference>
<gene>
    <name evidence="9" type="ORF">A1Q1_06519</name>
</gene>
<feature type="transmembrane region" description="Helical" evidence="7">
    <location>
        <begin position="361"/>
        <end position="380"/>
    </location>
</feature>
<dbReference type="GO" id="GO:0016020">
    <property type="term" value="C:membrane"/>
    <property type="evidence" value="ECO:0007669"/>
    <property type="project" value="UniProtKB-SubCell"/>
</dbReference>
<feature type="transmembrane region" description="Helical" evidence="7">
    <location>
        <begin position="156"/>
        <end position="179"/>
    </location>
</feature>
<dbReference type="GeneID" id="25990031"/>
<dbReference type="GO" id="GO:0022857">
    <property type="term" value="F:transmembrane transporter activity"/>
    <property type="evidence" value="ECO:0007669"/>
    <property type="project" value="InterPro"/>
</dbReference>
<dbReference type="RefSeq" id="XP_014177108.1">
    <property type="nucleotide sequence ID" value="XM_014321633.1"/>
</dbReference>
<evidence type="ECO:0000256" key="5">
    <source>
        <dbReference type="ARBA" id="ARBA00023136"/>
    </source>
</evidence>
<dbReference type="PANTHER" id="PTHR43791">
    <property type="entry name" value="PERMEASE-RELATED"/>
    <property type="match status" value="1"/>
</dbReference>
<feature type="transmembrane region" description="Helical" evidence="7">
    <location>
        <begin position="224"/>
        <end position="246"/>
    </location>
</feature>
<evidence type="ECO:0000256" key="7">
    <source>
        <dbReference type="SAM" id="Phobius"/>
    </source>
</evidence>
<sequence>MAQPTAEKLPAYAAPAPGGLDDHTSASDTKGDLTQIDSAEVQDFVYVPDTEEERKLVRKIDIRLIPMLWVMYILNYLDRSNIGNAKVGGMEQDLQLDSTKYSVVLLIFFIGYLLFEVPSNMILARSRPSLFLPALMFTWGGLSIAPVGIHNFGGMVAFRFILGLIEAGFFPGVMLLLSCWYKPRELSKRIALFYTAALLSGAFGGLLAGGIISSLNGRSGIAGWRWLFLIEGLMTVFVAVVAVFVLPDYPATTKWLTPRERQLATMRLQAPESQGEEEPHMGHWKAFLASISDLKTWVFVIIYNLINMVGTIQYFYPTLMQSLGYTGKMAQYMTVPIYTVTLVVSVICGFIADRTHNKGPITMFGCALACVSFIITVAVPNDHAKYAFICFGAAGIWTAVPCCLSWAVTMFDGREKRGVSIALINGLGNLASVYGSWFWPSDTAPKYIMGFALCSGFAGFVFFVTWFAYWRYGDKGVQRKS</sequence>
<dbReference type="InterPro" id="IPR020846">
    <property type="entry name" value="MFS_dom"/>
</dbReference>
<dbReference type="EMBL" id="ALBS01000334">
    <property type="protein sequence ID" value="EJT45111.1"/>
    <property type="molecule type" value="Genomic_DNA"/>
</dbReference>
<comment type="caution">
    <text evidence="9">The sequence shown here is derived from an EMBL/GenBank/DDBJ whole genome shotgun (WGS) entry which is preliminary data.</text>
</comment>
<dbReference type="Pfam" id="PF07690">
    <property type="entry name" value="MFS_1"/>
    <property type="match status" value="1"/>
</dbReference>
<dbReference type="InterPro" id="IPR036259">
    <property type="entry name" value="MFS_trans_sf"/>
</dbReference>
<dbReference type="KEGG" id="tasa:A1Q1_06519"/>
<keyword evidence="5 7" id="KW-0472">Membrane</keyword>
<evidence type="ECO:0000313" key="9">
    <source>
        <dbReference type="EMBL" id="EJT45111.1"/>
    </source>
</evidence>
<keyword evidence="4 7" id="KW-1133">Transmembrane helix</keyword>
<feature type="compositionally biased region" description="Basic and acidic residues" evidence="6">
    <location>
        <begin position="20"/>
        <end position="29"/>
    </location>
</feature>
<feature type="transmembrane region" description="Helical" evidence="7">
    <location>
        <begin position="421"/>
        <end position="441"/>
    </location>
</feature>
<feature type="region of interest" description="Disordered" evidence="6">
    <location>
        <begin position="1"/>
        <end position="29"/>
    </location>
</feature>
<dbReference type="OrthoDB" id="3639251at2759"/>
<evidence type="ECO:0000256" key="4">
    <source>
        <dbReference type="ARBA" id="ARBA00022989"/>
    </source>
</evidence>
<dbReference type="FunFam" id="1.20.1250.20:FF:000057">
    <property type="entry name" value="MFS general substrate transporter"/>
    <property type="match status" value="1"/>
</dbReference>
<dbReference type="SUPFAM" id="SSF103473">
    <property type="entry name" value="MFS general substrate transporter"/>
    <property type="match status" value="1"/>
</dbReference>
<evidence type="ECO:0000256" key="2">
    <source>
        <dbReference type="ARBA" id="ARBA00022448"/>
    </source>
</evidence>
<evidence type="ECO:0000313" key="10">
    <source>
        <dbReference type="Proteomes" id="UP000002748"/>
    </source>
</evidence>
<feature type="transmembrane region" description="Helical" evidence="7">
    <location>
        <begin position="447"/>
        <end position="470"/>
    </location>
</feature>
<dbReference type="FunFam" id="1.20.1250.20:FF:000394">
    <property type="entry name" value="MFS general substrate transporter"/>
    <property type="match status" value="1"/>
</dbReference>
<feature type="transmembrane region" description="Helical" evidence="7">
    <location>
        <begin position="130"/>
        <end position="150"/>
    </location>
</feature>
<dbReference type="HOGENOM" id="CLU_001265_0_6_1"/>
<dbReference type="Proteomes" id="UP000002748">
    <property type="component" value="Unassembled WGS sequence"/>
</dbReference>
<dbReference type="Gene3D" id="1.20.1250.20">
    <property type="entry name" value="MFS general substrate transporter like domains"/>
    <property type="match status" value="2"/>
</dbReference>
<feature type="transmembrane region" description="Helical" evidence="7">
    <location>
        <begin position="297"/>
        <end position="315"/>
    </location>
</feature>
<protein>
    <recommendedName>
        <fullName evidence="8">Major facilitator superfamily (MFS) profile domain-containing protein</fullName>
    </recommendedName>
</protein>
<feature type="domain" description="Major facilitator superfamily (MFS) profile" evidence="8">
    <location>
        <begin position="64"/>
        <end position="473"/>
    </location>
</feature>
<proteinExistence type="predicted"/>
<dbReference type="VEuPathDB" id="FungiDB:A1Q1_06519"/>
<keyword evidence="2" id="KW-0813">Transport</keyword>
<dbReference type="AlphaFoldDB" id="J5SDG9"/>
<evidence type="ECO:0000256" key="6">
    <source>
        <dbReference type="SAM" id="MobiDB-lite"/>
    </source>
</evidence>
<evidence type="ECO:0000256" key="1">
    <source>
        <dbReference type="ARBA" id="ARBA00004141"/>
    </source>
</evidence>
<feature type="transmembrane region" description="Helical" evidence="7">
    <location>
        <begin position="191"/>
        <end position="212"/>
    </location>
</feature>
<evidence type="ECO:0000256" key="3">
    <source>
        <dbReference type="ARBA" id="ARBA00022692"/>
    </source>
</evidence>
<keyword evidence="3 7" id="KW-0812">Transmembrane</keyword>
<dbReference type="PROSITE" id="PS50850">
    <property type="entry name" value="MFS"/>
    <property type="match status" value="1"/>
</dbReference>
<comment type="subcellular location">
    <subcellularLocation>
        <location evidence="1">Membrane</location>
        <topology evidence="1">Multi-pass membrane protein</topology>
    </subcellularLocation>
</comment>
<organism evidence="9 10">
    <name type="scientific">Trichosporon asahii var. asahii (strain ATCC 90039 / CBS 2479 / JCM 2466 / KCTC 7840 / NBRC 103889/ NCYC 2677 / UAMH 7654)</name>
    <name type="common">Yeast</name>
    <dbReference type="NCBI Taxonomy" id="1186058"/>
    <lineage>
        <taxon>Eukaryota</taxon>
        <taxon>Fungi</taxon>
        <taxon>Dikarya</taxon>
        <taxon>Basidiomycota</taxon>
        <taxon>Agaricomycotina</taxon>
        <taxon>Tremellomycetes</taxon>
        <taxon>Trichosporonales</taxon>
        <taxon>Trichosporonaceae</taxon>
        <taxon>Trichosporon</taxon>
    </lineage>
</organism>
<feature type="transmembrane region" description="Helical" evidence="7">
    <location>
        <begin position="101"/>
        <end position="118"/>
    </location>
</feature>
<reference evidence="9 10" key="1">
    <citation type="journal article" date="2012" name="Eukaryot. Cell">
        <title>Draft genome sequence of CBS 2479, the standard type strain of Trichosporon asahii.</title>
        <authorList>
            <person name="Yang R.Y."/>
            <person name="Li H.T."/>
            <person name="Zhu H."/>
            <person name="Zhou G.P."/>
            <person name="Wang M."/>
            <person name="Wang L."/>
        </authorList>
    </citation>
    <scope>NUCLEOTIDE SEQUENCE [LARGE SCALE GENOMIC DNA]</scope>
    <source>
        <strain evidence="10">ATCC 90039 / CBS 2479 / JCM 2466 / KCTC 7840 / NCYC 2677 / UAMH 7654</strain>
    </source>
</reference>
<feature type="transmembrane region" description="Helical" evidence="7">
    <location>
        <begin position="335"/>
        <end position="352"/>
    </location>
</feature>
<accession>J5SDG9</accession>
<dbReference type="InterPro" id="IPR011701">
    <property type="entry name" value="MFS"/>
</dbReference>
<evidence type="ECO:0000259" key="8">
    <source>
        <dbReference type="PROSITE" id="PS50850"/>
    </source>
</evidence>